<reference evidence="2" key="1">
    <citation type="journal article" date="2019" name="Int. J. Syst. Evol. Microbiol.">
        <title>The Global Catalogue of Microorganisms (GCM) 10K type strain sequencing project: providing services to taxonomists for standard genome sequencing and annotation.</title>
        <authorList>
            <consortium name="The Broad Institute Genomics Platform"/>
            <consortium name="The Broad Institute Genome Sequencing Center for Infectious Disease"/>
            <person name="Wu L."/>
            <person name="Ma J."/>
        </authorList>
    </citation>
    <scope>NUCLEOTIDE SEQUENCE [LARGE SCALE GENOMIC DNA]</scope>
    <source>
        <strain evidence="2">CGMCC 1.15067</strain>
    </source>
</reference>
<protein>
    <submittedName>
        <fullName evidence="1">Uncharacterized protein</fullName>
    </submittedName>
</protein>
<dbReference type="EMBL" id="JBHUGF010000010">
    <property type="protein sequence ID" value="MFD1990075.1"/>
    <property type="molecule type" value="Genomic_DNA"/>
</dbReference>
<dbReference type="Proteomes" id="UP001597403">
    <property type="component" value="Unassembled WGS sequence"/>
</dbReference>
<accession>A0ABW4UUE2</accession>
<evidence type="ECO:0000313" key="1">
    <source>
        <dbReference type="EMBL" id="MFD1990075.1"/>
    </source>
</evidence>
<keyword evidence="2" id="KW-1185">Reference proteome</keyword>
<sequence length="144" mass="16244">MSTDKLKKGDQVVMHTCIEAETHAGHIWTCRGDQFTRGTGVYAQDSVFLEGFSGSFAPEFLQKVNVEDVQGIQWIKYDPTDRSIESHVSYIVTDGNKTMIAEHAVFGGKYSWFIDESVIGWSLIDWVKYYAVINLPVQEGDTEV</sequence>
<comment type="caution">
    <text evidence="1">The sequence shown here is derived from an EMBL/GenBank/DDBJ whole genome shotgun (WGS) entry which is preliminary data.</text>
</comment>
<name>A0ABW4UUE2_9BACL</name>
<evidence type="ECO:0000313" key="2">
    <source>
        <dbReference type="Proteomes" id="UP001597403"/>
    </source>
</evidence>
<dbReference type="RefSeq" id="WP_379282991.1">
    <property type="nucleotide sequence ID" value="NZ_JBHUGF010000010.1"/>
</dbReference>
<organism evidence="1 2">
    <name type="scientific">Paenibacillus nicotianae</name>
    <dbReference type="NCBI Taxonomy" id="1526551"/>
    <lineage>
        <taxon>Bacteria</taxon>
        <taxon>Bacillati</taxon>
        <taxon>Bacillota</taxon>
        <taxon>Bacilli</taxon>
        <taxon>Bacillales</taxon>
        <taxon>Paenibacillaceae</taxon>
        <taxon>Paenibacillus</taxon>
    </lineage>
</organism>
<gene>
    <name evidence="1" type="ORF">ACFSGI_08900</name>
</gene>
<proteinExistence type="predicted"/>